<dbReference type="Gene3D" id="3.40.50.300">
    <property type="entry name" value="P-loop containing nucleotide triphosphate hydrolases"/>
    <property type="match status" value="1"/>
</dbReference>
<evidence type="ECO:0000313" key="9">
    <source>
        <dbReference type="RefSeq" id="XP_022775511.1"/>
    </source>
</evidence>
<dbReference type="Gene3D" id="1.10.8.430">
    <property type="entry name" value="Helical domain of apoptotic protease-activating factors"/>
    <property type="match status" value="1"/>
</dbReference>
<dbReference type="GO" id="GO:0043531">
    <property type="term" value="F:ADP binding"/>
    <property type="evidence" value="ECO:0007669"/>
    <property type="project" value="InterPro"/>
</dbReference>
<keyword evidence="3" id="KW-0611">Plant defense</keyword>
<feature type="domain" description="NB-ARC" evidence="6">
    <location>
        <begin position="191"/>
        <end position="361"/>
    </location>
</feature>
<dbReference type="InterPro" id="IPR002182">
    <property type="entry name" value="NB-ARC"/>
</dbReference>
<dbReference type="GeneID" id="111317316"/>
<evidence type="ECO:0000256" key="5">
    <source>
        <dbReference type="SAM" id="Coils"/>
    </source>
</evidence>
<dbReference type="FunFam" id="3.40.50.300:FF:001091">
    <property type="entry name" value="Probable disease resistance protein At1g61300"/>
    <property type="match status" value="1"/>
</dbReference>
<name>A0A6P6BEI6_DURZI</name>
<dbReference type="GO" id="GO:0006952">
    <property type="term" value="P:defense response"/>
    <property type="evidence" value="ECO:0007669"/>
    <property type="project" value="UniProtKB-KW"/>
</dbReference>
<keyword evidence="1" id="KW-0677">Repeat</keyword>
<gene>
    <name evidence="9" type="primary">LOC111317316</name>
</gene>
<dbReference type="OrthoDB" id="5279713at2759"/>
<dbReference type="Pfam" id="PF00931">
    <property type="entry name" value="NB-ARC"/>
    <property type="match status" value="1"/>
</dbReference>
<proteinExistence type="predicted"/>
<protein>
    <submittedName>
        <fullName evidence="9">Disease resistance protein RGA3</fullName>
    </submittedName>
</protein>
<feature type="domain" description="Disease resistance N-terminal" evidence="7">
    <location>
        <begin position="29"/>
        <end position="109"/>
    </location>
</feature>
<keyword evidence="8" id="KW-1185">Reference proteome</keyword>
<evidence type="ECO:0000313" key="8">
    <source>
        <dbReference type="Proteomes" id="UP000515121"/>
    </source>
</evidence>
<dbReference type="KEGG" id="dzi:111317316"/>
<dbReference type="InterPro" id="IPR041118">
    <property type="entry name" value="Rx_N"/>
</dbReference>
<evidence type="ECO:0000256" key="4">
    <source>
        <dbReference type="ARBA" id="ARBA00022840"/>
    </source>
</evidence>
<dbReference type="GO" id="GO:0005524">
    <property type="term" value="F:ATP binding"/>
    <property type="evidence" value="ECO:0007669"/>
    <property type="project" value="UniProtKB-KW"/>
</dbReference>
<reference evidence="9" key="1">
    <citation type="submission" date="2025-08" db="UniProtKB">
        <authorList>
            <consortium name="RefSeq"/>
        </authorList>
    </citation>
    <scope>IDENTIFICATION</scope>
    <source>
        <tissue evidence="9">Fruit stalk</tissue>
    </source>
</reference>
<dbReference type="RefSeq" id="XP_022775511.1">
    <property type="nucleotide sequence ID" value="XM_022919776.1"/>
</dbReference>
<evidence type="ECO:0000259" key="6">
    <source>
        <dbReference type="Pfam" id="PF00931"/>
    </source>
</evidence>
<dbReference type="SUPFAM" id="SSF52540">
    <property type="entry name" value="P-loop containing nucleoside triphosphate hydrolases"/>
    <property type="match status" value="1"/>
</dbReference>
<dbReference type="InterPro" id="IPR027417">
    <property type="entry name" value="P-loop_NTPase"/>
</dbReference>
<dbReference type="InterPro" id="IPR042197">
    <property type="entry name" value="Apaf_helical"/>
</dbReference>
<evidence type="ECO:0000259" key="7">
    <source>
        <dbReference type="Pfam" id="PF18052"/>
    </source>
</evidence>
<evidence type="ECO:0000256" key="2">
    <source>
        <dbReference type="ARBA" id="ARBA00022741"/>
    </source>
</evidence>
<dbReference type="Pfam" id="PF18052">
    <property type="entry name" value="Rx_N"/>
    <property type="match status" value="1"/>
</dbReference>
<dbReference type="Proteomes" id="UP000515121">
    <property type="component" value="Unplaced"/>
</dbReference>
<sequence>MAEALVSSILTMAKALASSMSEQLIAISTKIARQELKLVTDVEKEVEKLDSNFKAIRNTLEEAEQRQIVEKNVKVWLEKLKEVSCDMERLLDEWRTALSKLQTDPELDVSASIPKRKKTSLTSWVSSCRQVVWHRDIANKIKRINERLDEIAKQKDRYHLTKTKQYSRVESTSFIDVSKLHGRDEIKKEIVEILLNGTSEEGCIQTISLVGKRGIGKTALAQLIFNDQKVQAHFNKNVKWVWVSERFDPNKIARAILGILDKDSADNLQNPIPLQDVLTKISEKIGSAKFLLVLDDVWTDRDEDWEPLEAVLQQNKSGSKILVTTRKESVATRMESSRVFRLKELSDEVCWLILSQSAFKGKGNELRKNLEDIGREIAKKCKGSPHVAKTLGRLLRKENTRSEWQNILNSQI</sequence>
<dbReference type="AlphaFoldDB" id="A0A6P6BEI6"/>
<keyword evidence="4" id="KW-0067">ATP-binding</keyword>
<organism evidence="8 9">
    <name type="scientific">Durio zibethinus</name>
    <name type="common">Durian</name>
    <dbReference type="NCBI Taxonomy" id="66656"/>
    <lineage>
        <taxon>Eukaryota</taxon>
        <taxon>Viridiplantae</taxon>
        <taxon>Streptophyta</taxon>
        <taxon>Embryophyta</taxon>
        <taxon>Tracheophyta</taxon>
        <taxon>Spermatophyta</taxon>
        <taxon>Magnoliopsida</taxon>
        <taxon>eudicotyledons</taxon>
        <taxon>Gunneridae</taxon>
        <taxon>Pentapetalae</taxon>
        <taxon>rosids</taxon>
        <taxon>malvids</taxon>
        <taxon>Malvales</taxon>
        <taxon>Malvaceae</taxon>
        <taxon>Helicteroideae</taxon>
        <taxon>Durio</taxon>
    </lineage>
</organism>
<evidence type="ECO:0000256" key="1">
    <source>
        <dbReference type="ARBA" id="ARBA00022737"/>
    </source>
</evidence>
<dbReference type="Gene3D" id="1.20.5.4130">
    <property type="match status" value="1"/>
</dbReference>
<keyword evidence="5" id="KW-0175">Coiled coil</keyword>
<keyword evidence="2" id="KW-0547">Nucleotide-binding</keyword>
<evidence type="ECO:0000256" key="3">
    <source>
        <dbReference type="ARBA" id="ARBA00022821"/>
    </source>
</evidence>
<feature type="coiled-coil region" evidence="5">
    <location>
        <begin position="39"/>
        <end position="93"/>
    </location>
</feature>
<dbReference type="PRINTS" id="PR00364">
    <property type="entry name" value="DISEASERSIST"/>
</dbReference>
<accession>A0A6P6BEI6</accession>
<dbReference type="PANTHER" id="PTHR36766">
    <property type="entry name" value="PLANT BROAD-SPECTRUM MILDEW RESISTANCE PROTEIN RPW8"/>
    <property type="match status" value="1"/>
</dbReference>
<dbReference type="PANTHER" id="PTHR36766:SF45">
    <property type="entry name" value="NB-ARC DOMAIN-CONTAINING PROTEIN"/>
    <property type="match status" value="1"/>
</dbReference>